<dbReference type="Gene3D" id="1.10.357.10">
    <property type="entry name" value="Tetracycline Repressor, domain 2"/>
    <property type="match status" value="1"/>
</dbReference>
<dbReference type="InterPro" id="IPR050109">
    <property type="entry name" value="HTH-type_TetR-like_transc_reg"/>
</dbReference>
<dbReference type="SUPFAM" id="SSF46689">
    <property type="entry name" value="Homeodomain-like"/>
    <property type="match status" value="1"/>
</dbReference>
<keyword evidence="6" id="KW-1185">Reference proteome</keyword>
<evidence type="ECO:0000259" key="4">
    <source>
        <dbReference type="Pfam" id="PF00440"/>
    </source>
</evidence>
<dbReference type="AlphaFoldDB" id="T0GED9"/>
<comment type="caution">
    <text evidence="5">The sequence shown here is derived from an EMBL/GenBank/DDBJ whole genome shotgun (WGS) entry which is preliminary data.</text>
</comment>
<dbReference type="InterPro" id="IPR009057">
    <property type="entry name" value="Homeodomain-like_sf"/>
</dbReference>
<dbReference type="Proteomes" id="UP000015524">
    <property type="component" value="Unassembled WGS sequence"/>
</dbReference>
<name>T0GED9_9SPHN</name>
<keyword evidence="3" id="KW-0804">Transcription</keyword>
<reference evidence="5 6" key="1">
    <citation type="journal article" date="2013" name="Genome Announc.">
        <title>Draft Genome Sequence of a Hexachlorocyclohexane-Degrading Bacterium, Sphingobium baderi Strain LL03T.</title>
        <authorList>
            <person name="Kaur J."/>
            <person name="Verma H."/>
            <person name="Tripathi C."/>
            <person name="Khurana J.P."/>
            <person name="Lal R."/>
        </authorList>
    </citation>
    <scope>NUCLEOTIDE SEQUENCE [LARGE SCALE GENOMIC DNA]</scope>
    <source>
        <strain evidence="5 6">LL03</strain>
    </source>
</reference>
<evidence type="ECO:0000256" key="3">
    <source>
        <dbReference type="ARBA" id="ARBA00023163"/>
    </source>
</evidence>
<dbReference type="GO" id="GO:0003700">
    <property type="term" value="F:DNA-binding transcription factor activity"/>
    <property type="evidence" value="ECO:0007669"/>
    <property type="project" value="TreeGrafter"/>
</dbReference>
<dbReference type="RefSeq" id="WP_021245999.1">
    <property type="nucleotide sequence ID" value="NZ_ATIB01000081.1"/>
</dbReference>
<feature type="domain" description="HTH tetR-type" evidence="4">
    <location>
        <begin position="20"/>
        <end position="67"/>
    </location>
</feature>
<dbReference type="OrthoDB" id="2356263at2"/>
<dbReference type="GO" id="GO:0000976">
    <property type="term" value="F:transcription cis-regulatory region binding"/>
    <property type="evidence" value="ECO:0007669"/>
    <property type="project" value="TreeGrafter"/>
</dbReference>
<evidence type="ECO:0000256" key="2">
    <source>
        <dbReference type="ARBA" id="ARBA00023125"/>
    </source>
</evidence>
<organism evidence="5 6">
    <name type="scientific">Sphingobium baderi LL03</name>
    <dbReference type="NCBI Taxonomy" id="1114964"/>
    <lineage>
        <taxon>Bacteria</taxon>
        <taxon>Pseudomonadati</taxon>
        <taxon>Pseudomonadota</taxon>
        <taxon>Alphaproteobacteria</taxon>
        <taxon>Sphingomonadales</taxon>
        <taxon>Sphingomonadaceae</taxon>
        <taxon>Sphingobium</taxon>
    </lineage>
</organism>
<evidence type="ECO:0000313" key="5">
    <source>
        <dbReference type="EMBL" id="EQA98397.1"/>
    </source>
</evidence>
<dbReference type="EMBL" id="ATIB01000081">
    <property type="protein sequence ID" value="EQA98397.1"/>
    <property type="molecule type" value="Genomic_DNA"/>
</dbReference>
<keyword evidence="1" id="KW-0805">Transcription regulation</keyword>
<evidence type="ECO:0000313" key="6">
    <source>
        <dbReference type="Proteomes" id="UP000015524"/>
    </source>
</evidence>
<sequence length="222" mass="24528">MSIGFKQRRSGRGEATRIAIIEAAEILFAEHGVNGASLRQIGTASGSANTNAVGYHFGNKEALVAAVISHRLPDIEAARTRMLRGWEESGEPASLRDLLFIMFHPVVQQRNSDGQRSYAAFIGGIFRSGSAWQRYSLGDEYPTTRRIIRMIRDCLAIDPQLFKARMKICTNMIVSSLDLLEKEGIVSEESEGQQFLDAIVMAEAALRAPNIPETGFAHMADW</sequence>
<proteinExistence type="predicted"/>
<dbReference type="PANTHER" id="PTHR30055:SF234">
    <property type="entry name" value="HTH-TYPE TRANSCRIPTIONAL REGULATOR BETI"/>
    <property type="match status" value="1"/>
</dbReference>
<protein>
    <recommendedName>
        <fullName evidence="4">HTH tetR-type domain-containing protein</fullName>
    </recommendedName>
</protein>
<gene>
    <name evidence="5" type="ORF">L485_17095</name>
</gene>
<evidence type="ECO:0000256" key="1">
    <source>
        <dbReference type="ARBA" id="ARBA00023015"/>
    </source>
</evidence>
<accession>T0GED9</accession>
<dbReference type="PANTHER" id="PTHR30055">
    <property type="entry name" value="HTH-TYPE TRANSCRIPTIONAL REGULATOR RUTR"/>
    <property type="match status" value="1"/>
</dbReference>
<dbReference type="Pfam" id="PF00440">
    <property type="entry name" value="TetR_N"/>
    <property type="match status" value="1"/>
</dbReference>
<keyword evidence="2" id="KW-0238">DNA-binding</keyword>
<dbReference type="InterPro" id="IPR001647">
    <property type="entry name" value="HTH_TetR"/>
</dbReference>
<dbReference type="PATRIC" id="fig|1114964.3.peg.3349"/>
<dbReference type="eggNOG" id="COG1309">
    <property type="taxonomic scope" value="Bacteria"/>
</dbReference>